<dbReference type="PANTHER" id="PTHR46744">
    <property type="entry name" value="PROTEIN UNC-93 HOMOLOG B1"/>
    <property type="match status" value="1"/>
</dbReference>
<comment type="caution">
    <text evidence="1">The sequence shown here is derived from an EMBL/GenBank/DDBJ whole genome shotgun (WGS) entry which is preliminary data.</text>
</comment>
<dbReference type="EMBL" id="BEZZ01246495">
    <property type="protein sequence ID" value="GCC48418.1"/>
    <property type="molecule type" value="Genomic_DNA"/>
</dbReference>
<dbReference type="OrthoDB" id="10010517at2759"/>
<name>A0A401U0J7_CHIPU</name>
<keyword evidence="2" id="KW-1185">Reference proteome</keyword>
<reference evidence="1 2" key="1">
    <citation type="journal article" date="2018" name="Nat. Ecol. Evol.">
        <title>Shark genomes provide insights into elasmobranch evolution and the origin of vertebrates.</title>
        <authorList>
            <person name="Hara Y"/>
            <person name="Yamaguchi K"/>
            <person name="Onimaru K"/>
            <person name="Kadota M"/>
            <person name="Koyanagi M"/>
            <person name="Keeley SD"/>
            <person name="Tatsumi K"/>
            <person name="Tanaka K"/>
            <person name="Motone F"/>
            <person name="Kageyama Y"/>
            <person name="Nozu R"/>
            <person name="Adachi N"/>
            <person name="Nishimura O"/>
            <person name="Nakagawa R"/>
            <person name="Tanegashima C"/>
            <person name="Kiyatake I"/>
            <person name="Matsumoto R"/>
            <person name="Murakumo K"/>
            <person name="Nishida K"/>
            <person name="Terakita A"/>
            <person name="Kuratani S"/>
            <person name="Sato K"/>
            <person name="Hyodo S Kuraku.S."/>
        </authorList>
    </citation>
    <scope>NUCLEOTIDE SEQUENCE [LARGE SCALE GENOMIC DNA]</scope>
</reference>
<dbReference type="GO" id="GO:0035325">
    <property type="term" value="F:Toll-like receptor binding"/>
    <property type="evidence" value="ECO:0007669"/>
    <property type="project" value="InterPro"/>
</dbReference>
<dbReference type="GO" id="GO:0006886">
    <property type="term" value="P:intracellular protein transport"/>
    <property type="evidence" value="ECO:0007669"/>
    <property type="project" value="TreeGrafter"/>
</dbReference>
<dbReference type="PANTHER" id="PTHR46744:SF1">
    <property type="entry name" value="PROTEIN UNC-93 HOMOLOG B1"/>
    <property type="match status" value="1"/>
</dbReference>
<evidence type="ECO:0000313" key="1">
    <source>
        <dbReference type="EMBL" id="GCC48418.1"/>
    </source>
</evidence>
<evidence type="ECO:0000313" key="2">
    <source>
        <dbReference type="Proteomes" id="UP000287033"/>
    </source>
</evidence>
<dbReference type="AlphaFoldDB" id="A0A401U0J7"/>
<gene>
    <name evidence="1" type="ORF">chiPu_0032813</name>
</gene>
<sequence>MLRLPRSAPLLLGASVQLVLIVVLFCWAPTPRDSQTSRLLGVYGVAVLWGLGTALNKTSLASEYTVGGERKMRQETIGLER</sequence>
<dbReference type="GO" id="GO:0005764">
    <property type="term" value="C:lysosome"/>
    <property type="evidence" value="ECO:0007669"/>
    <property type="project" value="TreeGrafter"/>
</dbReference>
<dbReference type="Proteomes" id="UP000287033">
    <property type="component" value="Unassembled WGS sequence"/>
</dbReference>
<dbReference type="InterPro" id="IPR043268">
    <property type="entry name" value="UNC93B1"/>
</dbReference>
<dbReference type="STRING" id="137246.A0A401U0J7"/>
<dbReference type="GO" id="GO:0034138">
    <property type="term" value="P:toll-like receptor 3 signaling pathway"/>
    <property type="evidence" value="ECO:0007669"/>
    <property type="project" value="TreeGrafter"/>
</dbReference>
<organism evidence="1 2">
    <name type="scientific">Chiloscyllium punctatum</name>
    <name type="common">Brownbanded bambooshark</name>
    <name type="synonym">Hemiscyllium punctatum</name>
    <dbReference type="NCBI Taxonomy" id="137246"/>
    <lineage>
        <taxon>Eukaryota</taxon>
        <taxon>Metazoa</taxon>
        <taxon>Chordata</taxon>
        <taxon>Craniata</taxon>
        <taxon>Vertebrata</taxon>
        <taxon>Chondrichthyes</taxon>
        <taxon>Elasmobranchii</taxon>
        <taxon>Galeomorphii</taxon>
        <taxon>Galeoidea</taxon>
        <taxon>Orectolobiformes</taxon>
        <taxon>Hemiscylliidae</taxon>
        <taxon>Chiloscyllium</taxon>
    </lineage>
</organism>
<accession>A0A401U0J7</accession>
<dbReference type="GO" id="GO:0034154">
    <property type="term" value="P:toll-like receptor 7 signaling pathway"/>
    <property type="evidence" value="ECO:0007669"/>
    <property type="project" value="TreeGrafter"/>
</dbReference>
<protein>
    <submittedName>
        <fullName evidence="1">Uncharacterized protein</fullName>
    </submittedName>
</protein>
<dbReference type="GO" id="GO:0002224">
    <property type="term" value="P:toll-like receptor signaling pathway"/>
    <property type="evidence" value="ECO:0007669"/>
    <property type="project" value="InterPro"/>
</dbReference>
<feature type="non-terminal residue" evidence="1">
    <location>
        <position position="81"/>
    </location>
</feature>
<proteinExistence type="predicted"/>
<dbReference type="GO" id="GO:0005768">
    <property type="term" value="C:endosome"/>
    <property type="evidence" value="ECO:0007669"/>
    <property type="project" value="TreeGrafter"/>
</dbReference>
<dbReference type="GO" id="GO:0034162">
    <property type="term" value="P:toll-like receptor 9 signaling pathway"/>
    <property type="evidence" value="ECO:0007669"/>
    <property type="project" value="TreeGrafter"/>
</dbReference>